<organism evidence="1 2">
    <name type="scientific">Meloidogyne enterolobii</name>
    <name type="common">Root-knot nematode worm</name>
    <name type="synonym">Meloidogyne mayaguensis</name>
    <dbReference type="NCBI Taxonomy" id="390850"/>
    <lineage>
        <taxon>Eukaryota</taxon>
        <taxon>Metazoa</taxon>
        <taxon>Ecdysozoa</taxon>
        <taxon>Nematoda</taxon>
        <taxon>Chromadorea</taxon>
        <taxon>Rhabditida</taxon>
        <taxon>Tylenchina</taxon>
        <taxon>Tylenchomorpha</taxon>
        <taxon>Tylenchoidea</taxon>
        <taxon>Meloidogynidae</taxon>
        <taxon>Meloidogyninae</taxon>
        <taxon>Meloidogyne</taxon>
    </lineage>
</organism>
<evidence type="ECO:0000313" key="2">
    <source>
        <dbReference type="Proteomes" id="UP001497535"/>
    </source>
</evidence>
<gene>
    <name evidence="1" type="ORF">MENTE1834_LOCUS41017</name>
</gene>
<dbReference type="EMBL" id="CAVMJV010000099">
    <property type="protein sequence ID" value="CAK5095959.1"/>
    <property type="molecule type" value="Genomic_DNA"/>
</dbReference>
<sequence length="181" mass="21320">MYKRKEKENQSPMSDEKLSKKKNNSKSAPDDTSTAINTRFLIKIPNFIYFSILSNEAMNENGTPKKNERRFMVCHEILDTEENYLRILKVLIEVFKKPLEMRIKHSERNSKDVERDLLSLKELNTLFMKITPIINAHAYIQEALQRSISNWNNNNLIGKIWADFALDLERVYIFSLFSLCI</sequence>
<name>A0ACB1APQ6_MELEN</name>
<proteinExistence type="predicted"/>
<evidence type="ECO:0000313" key="1">
    <source>
        <dbReference type="EMBL" id="CAK5095959.1"/>
    </source>
</evidence>
<keyword evidence="2" id="KW-1185">Reference proteome</keyword>
<comment type="caution">
    <text evidence="1">The sequence shown here is derived from an EMBL/GenBank/DDBJ whole genome shotgun (WGS) entry which is preliminary data.</text>
</comment>
<reference evidence="1" key="1">
    <citation type="submission" date="2023-11" db="EMBL/GenBank/DDBJ databases">
        <authorList>
            <person name="Poullet M."/>
        </authorList>
    </citation>
    <scope>NUCLEOTIDE SEQUENCE</scope>
    <source>
        <strain evidence="1">E1834</strain>
    </source>
</reference>
<accession>A0ACB1APQ6</accession>
<protein>
    <submittedName>
        <fullName evidence="1">Uncharacterized protein</fullName>
    </submittedName>
</protein>
<dbReference type="Proteomes" id="UP001497535">
    <property type="component" value="Unassembled WGS sequence"/>
</dbReference>